<evidence type="ECO:0000313" key="1">
    <source>
        <dbReference type="EMBL" id="JAH39142.1"/>
    </source>
</evidence>
<reference evidence="1" key="1">
    <citation type="submission" date="2014-11" db="EMBL/GenBank/DDBJ databases">
        <authorList>
            <person name="Amaro Gonzalez C."/>
        </authorList>
    </citation>
    <scope>NUCLEOTIDE SEQUENCE</scope>
</reference>
<name>A0A0E9SD17_ANGAN</name>
<proteinExistence type="predicted"/>
<dbReference type="AlphaFoldDB" id="A0A0E9SD17"/>
<sequence>MGLYGFPPVQPFSFKHSVTLS</sequence>
<reference evidence="1" key="2">
    <citation type="journal article" date="2015" name="Fish Shellfish Immunol.">
        <title>Early steps in the European eel (Anguilla anguilla)-Vibrio vulnificus interaction in the gills: Role of the RtxA13 toxin.</title>
        <authorList>
            <person name="Callol A."/>
            <person name="Pajuelo D."/>
            <person name="Ebbesson L."/>
            <person name="Teles M."/>
            <person name="MacKenzie S."/>
            <person name="Amaro C."/>
        </authorList>
    </citation>
    <scope>NUCLEOTIDE SEQUENCE</scope>
</reference>
<accession>A0A0E9SD17</accession>
<organism evidence="1">
    <name type="scientific">Anguilla anguilla</name>
    <name type="common">European freshwater eel</name>
    <name type="synonym">Muraena anguilla</name>
    <dbReference type="NCBI Taxonomy" id="7936"/>
    <lineage>
        <taxon>Eukaryota</taxon>
        <taxon>Metazoa</taxon>
        <taxon>Chordata</taxon>
        <taxon>Craniata</taxon>
        <taxon>Vertebrata</taxon>
        <taxon>Euteleostomi</taxon>
        <taxon>Actinopterygii</taxon>
        <taxon>Neopterygii</taxon>
        <taxon>Teleostei</taxon>
        <taxon>Anguilliformes</taxon>
        <taxon>Anguillidae</taxon>
        <taxon>Anguilla</taxon>
    </lineage>
</organism>
<dbReference type="EMBL" id="GBXM01069435">
    <property type="protein sequence ID" value="JAH39142.1"/>
    <property type="molecule type" value="Transcribed_RNA"/>
</dbReference>
<protein>
    <submittedName>
        <fullName evidence="1">Uncharacterized protein</fullName>
    </submittedName>
</protein>